<dbReference type="AlphaFoldDB" id="A0A392VA00"/>
<protein>
    <submittedName>
        <fullName evidence="1">Uncharacterized protein</fullName>
    </submittedName>
</protein>
<evidence type="ECO:0000313" key="2">
    <source>
        <dbReference type="Proteomes" id="UP000265520"/>
    </source>
</evidence>
<name>A0A392VA00_9FABA</name>
<accession>A0A392VA00</accession>
<reference evidence="1 2" key="1">
    <citation type="journal article" date="2018" name="Front. Plant Sci.">
        <title>Red Clover (Trifolium pratense) and Zigzag Clover (T. medium) - A Picture of Genomic Similarities and Differences.</title>
        <authorList>
            <person name="Dluhosova J."/>
            <person name="Istvanek J."/>
            <person name="Nedelnik J."/>
            <person name="Repkova J."/>
        </authorList>
    </citation>
    <scope>NUCLEOTIDE SEQUENCE [LARGE SCALE GENOMIC DNA]</scope>
    <source>
        <strain evidence="2">cv. 10/8</strain>
        <tissue evidence="1">Leaf</tissue>
    </source>
</reference>
<keyword evidence="2" id="KW-1185">Reference proteome</keyword>
<organism evidence="1 2">
    <name type="scientific">Trifolium medium</name>
    <dbReference type="NCBI Taxonomy" id="97028"/>
    <lineage>
        <taxon>Eukaryota</taxon>
        <taxon>Viridiplantae</taxon>
        <taxon>Streptophyta</taxon>
        <taxon>Embryophyta</taxon>
        <taxon>Tracheophyta</taxon>
        <taxon>Spermatophyta</taxon>
        <taxon>Magnoliopsida</taxon>
        <taxon>eudicotyledons</taxon>
        <taxon>Gunneridae</taxon>
        <taxon>Pentapetalae</taxon>
        <taxon>rosids</taxon>
        <taxon>fabids</taxon>
        <taxon>Fabales</taxon>
        <taxon>Fabaceae</taxon>
        <taxon>Papilionoideae</taxon>
        <taxon>50 kb inversion clade</taxon>
        <taxon>NPAAA clade</taxon>
        <taxon>Hologalegina</taxon>
        <taxon>IRL clade</taxon>
        <taxon>Trifolieae</taxon>
        <taxon>Trifolium</taxon>
    </lineage>
</organism>
<dbReference type="EMBL" id="LXQA011063520">
    <property type="protein sequence ID" value="MCI83290.1"/>
    <property type="molecule type" value="Genomic_DNA"/>
</dbReference>
<dbReference type="Proteomes" id="UP000265520">
    <property type="component" value="Unassembled WGS sequence"/>
</dbReference>
<feature type="non-terminal residue" evidence="1">
    <location>
        <position position="1"/>
    </location>
</feature>
<feature type="non-terminal residue" evidence="1">
    <location>
        <position position="44"/>
    </location>
</feature>
<proteinExistence type="predicted"/>
<evidence type="ECO:0000313" key="1">
    <source>
        <dbReference type="EMBL" id="MCI83290.1"/>
    </source>
</evidence>
<sequence length="44" mass="4944">GVEKIGWRRSSERRFDDAVLEEKIGAPPRLMTAGRCSGGRWGVR</sequence>
<comment type="caution">
    <text evidence="1">The sequence shown here is derived from an EMBL/GenBank/DDBJ whole genome shotgun (WGS) entry which is preliminary data.</text>
</comment>